<comment type="caution">
    <text evidence="1">The sequence shown here is derived from an EMBL/GenBank/DDBJ whole genome shotgun (WGS) entry which is preliminary data.</text>
</comment>
<proteinExistence type="predicted"/>
<evidence type="ECO:0000313" key="2">
    <source>
        <dbReference type="Proteomes" id="UP000520291"/>
    </source>
</evidence>
<dbReference type="GO" id="GO:0016740">
    <property type="term" value="F:transferase activity"/>
    <property type="evidence" value="ECO:0007669"/>
    <property type="project" value="UniProtKB-KW"/>
</dbReference>
<dbReference type="SUPFAM" id="SSF53448">
    <property type="entry name" value="Nucleotide-diphospho-sugar transferases"/>
    <property type="match status" value="1"/>
</dbReference>
<keyword evidence="1" id="KW-0808">Transferase</keyword>
<sequence>MNTPILFLVFNRPDTTIRVFETVRQAKPPRLYVAADGPRKDKIGEKEKCEEVRSIIKKVDWSCEVKTLFRDENLGCGRAVSQAITWFFEQEEEGIILEDDILPHPDFFSYCDELLERYRDNGNVGVIAGHNHLYRDLYREESYGFIHMSHIWGWATWRRVWKKYDFNLEKYSEQDFINGLKQNTSNKSVIRYWIWIYKIMKDYKIDTWDYQLFISLTSNCMLSIIPYRNLTKNIGFDERATHTLVSDQREGKIETNPIFPITHPNDIVVDREAVEITNIENHLFLTAIDFIKIRIKDLIKNTYKRIRC</sequence>
<dbReference type="AlphaFoldDB" id="A0A7X9XGZ2"/>
<protein>
    <submittedName>
        <fullName evidence="1">Nucleotide-diphospho-sugar transferase</fullName>
    </submittedName>
</protein>
<dbReference type="Proteomes" id="UP000520291">
    <property type="component" value="Unassembled WGS sequence"/>
</dbReference>
<accession>A0A7X9XGZ2</accession>
<dbReference type="EMBL" id="JABAGL010000002">
    <property type="protein sequence ID" value="NME84889.1"/>
    <property type="molecule type" value="Genomic_DNA"/>
</dbReference>
<evidence type="ECO:0000313" key="1">
    <source>
        <dbReference type="EMBL" id="NME84889.1"/>
    </source>
</evidence>
<dbReference type="InterPro" id="IPR029044">
    <property type="entry name" value="Nucleotide-diphossugar_trans"/>
</dbReference>
<dbReference type="RefSeq" id="WP_168947102.1">
    <property type="nucleotide sequence ID" value="NZ_JABAGL010000002.1"/>
</dbReference>
<gene>
    <name evidence="1" type="ORF">HF841_02435</name>
</gene>
<name>A0A7X9XGZ2_9BACE</name>
<dbReference type="Gene3D" id="3.90.550.10">
    <property type="entry name" value="Spore Coat Polysaccharide Biosynthesis Protein SpsA, Chain A"/>
    <property type="match status" value="1"/>
</dbReference>
<organism evidence="1 2">
    <name type="scientific">Bacteroides eggerthii</name>
    <dbReference type="NCBI Taxonomy" id="28111"/>
    <lineage>
        <taxon>Bacteria</taxon>
        <taxon>Pseudomonadati</taxon>
        <taxon>Bacteroidota</taxon>
        <taxon>Bacteroidia</taxon>
        <taxon>Bacteroidales</taxon>
        <taxon>Bacteroidaceae</taxon>
        <taxon>Bacteroides</taxon>
    </lineage>
</organism>
<reference evidence="1 2" key="1">
    <citation type="submission" date="2020-04" db="EMBL/GenBank/DDBJ databases">
        <authorList>
            <person name="Hitch T.C.A."/>
            <person name="Wylensek D."/>
            <person name="Clavel T."/>
        </authorList>
    </citation>
    <scope>NUCLEOTIDE SEQUENCE [LARGE SCALE GENOMIC DNA]</scope>
    <source>
        <strain evidence="1 2">WCA3-601-WT-5E</strain>
    </source>
</reference>